<dbReference type="InterPro" id="IPR002347">
    <property type="entry name" value="SDR_fam"/>
</dbReference>
<dbReference type="KEGG" id="kbi:30211822"/>
<dbReference type="InterPro" id="IPR036291">
    <property type="entry name" value="NAD(P)-bd_dom_sf"/>
</dbReference>
<dbReference type="CDD" id="cd05233">
    <property type="entry name" value="SDR_c"/>
    <property type="match status" value="1"/>
</dbReference>
<keyword evidence="2" id="KW-0521">NADP</keyword>
<dbReference type="Proteomes" id="UP000092730">
    <property type="component" value="Chromosome 7"/>
</dbReference>
<evidence type="ECO:0000256" key="1">
    <source>
        <dbReference type="ARBA" id="ARBA00006484"/>
    </source>
</evidence>
<dbReference type="InterPro" id="IPR020904">
    <property type="entry name" value="Sc_DH/Rdtase_CS"/>
</dbReference>
<dbReference type="PANTHER" id="PTHR24321:SF8">
    <property type="entry name" value="ESTRADIOL 17-BETA-DEHYDROGENASE 8-RELATED"/>
    <property type="match status" value="1"/>
</dbReference>
<dbReference type="RefSeq" id="XP_065726697.1">
    <property type="nucleotide sequence ID" value="XM_065870625.1"/>
</dbReference>
<dbReference type="Gene3D" id="3.40.50.720">
    <property type="entry name" value="NAD(P)-binding Rossmann-like Domain"/>
    <property type="match status" value="1"/>
</dbReference>
<keyword evidence="3" id="KW-0560">Oxidoreductase</keyword>
<comment type="similarity">
    <text evidence="1">Belongs to the short-chain dehydrogenases/reductases (SDR) family.</text>
</comment>
<dbReference type="Pfam" id="PF13561">
    <property type="entry name" value="adh_short_C2"/>
    <property type="match status" value="1"/>
</dbReference>
<proteinExistence type="inferred from homology"/>
<dbReference type="PRINTS" id="PR00081">
    <property type="entry name" value="GDHRDH"/>
</dbReference>
<protein>
    <recommendedName>
        <fullName evidence="6">2,4-dienoyl-CoA reductase</fullName>
    </recommendedName>
</protein>
<evidence type="ECO:0000256" key="3">
    <source>
        <dbReference type="ARBA" id="ARBA00023002"/>
    </source>
</evidence>
<accession>A0AAJ8MCA1</accession>
<dbReference type="EMBL" id="CP144547">
    <property type="protein sequence ID" value="WVW86171.1"/>
    <property type="molecule type" value="Genomic_DNA"/>
</dbReference>
<evidence type="ECO:0008006" key="6">
    <source>
        <dbReference type="Google" id="ProtNLM"/>
    </source>
</evidence>
<evidence type="ECO:0000313" key="5">
    <source>
        <dbReference type="Proteomes" id="UP000092730"/>
    </source>
</evidence>
<evidence type="ECO:0000256" key="2">
    <source>
        <dbReference type="ARBA" id="ARBA00022857"/>
    </source>
</evidence>
<dbReference type="GeneID" id="30211822"/>
<dbReference type="GO" id="GO:0016491">
    <property type="term" value="F:oxidoreductase activity"/>
    <property type="evidence" value="ECO:0007669"/>
    <property type="project" value="UniProtKB-KW"/>
</dbReference>
<organism evidence="4 5">
    <name type="scientific">Kwoniella bestiolae CBS 10118</name>
    <dbReference type="NCBI Taxonomy" id="1296100"/>
    <lineage>
        <taxon>Eukaryota</taxon>
        <taxon>Fungi</taxon>
        <taxon>Dikarya</taxon>
        <taxon>Basidiomycota</taxon>
        <taxon>Agaricomycotina</taxon>
        <taxon>Tremellomycetes</taxon>
        <taxon>Tremellales</taxon>
        <taxon>Cryptococcaceae</taxon>
        <taxon>Kwoniella</taxon>
    </lineage>
</organism>
<sequence length="345" mass="36713">MFTPAIRTLRPPNLLRRNATSAYSAIRQISSSSIRCSAQDTSSKAQVYGFSRSASIDKSIRAKTLQNLKNRDDNKGNGKGRMEGAVGVITGETPLEELKTWLQLNHPNTKVTTFSGDCSSPQTVQSLINQVVQEEGKLDFFIANAGVHHIKPSFPASADTKTKCLMELKSFLRPVEEVGGGKFEELVRVNVMSAFLAIKYASQAMSLTSTDRGKDTRGGSIVLTSSIAGLKAKAGTLGYSASKAAINSLTQTAAYDLMGKGVRVNAVAPGLIETDMTKPLFLLAKAGGSYETMGSLNPLQREGLPSEVAHAALFLASNDSSYINGQVSPVDGGLSAGLPYNRSDI</sequence>
<dbReference type="PANTHER" id="PTHR24321">
    <property type="entry name" value="DEHYDROGENASES, SHORT CHAIN"/>
    <property type="match status" value="1"/>
</dbReference>
<evidence type="ECO:0000313" key="4">
    <source>
        <dbReference type="EMBL" id="WVW86171.1"/>
    </source>
</evidence>
<reference evidence="4" key="1">
    <citation type="submission" date="2013-07" db="EMBL/GenBank/DDBJ databases">
        <authorList>
            <consortium name="The Broad Institute Genome Sequencing Platform"/>
            <person name="Cuomo C."/>
            <person name="Litvintseva A."/>
            <person name="Chen Y."/>
            <person name="Heitman J."/>
            <person name="Sun S."/>
            <person name="Springer D."/>
            <person name="Dromer F."/>
            <person name="Young S.K."/>
            <person name="Zeng Q."/>
            <person name="Gargeya S."/>
            <person name="Fitzgerald M."/>
            <person name="Abouelleil A."/>
            <person name="Alvarado L."/>
            <person name="Berlin A.M."/>
            <person name="Chapman S.B."/>
            <person name="Dewar J."/>
            <person name="Goldberg J."/>
            <person name="Griggs A."/>
            <person name="Gujja S."/>
            <person name="Hansen M."/>
            <person name="Howarth C."/>
            <person name="Imamovic A."/>
            <person name="Larimer J."/>
            <person name="McCowan C."/>
            <person name="Murphy C."/>
            <person name="Pearson M."/>
            <person name="Priest M."/>
            <person name="Roberts A."/>
            <person name="Saif S."/>
            <person name="Shea T."/>
            <person name="Sykes S."/>
            <person name="Wortman J."/>
            <person name="Nusbaum C."/>
            <person name="Birren B."/>
        </authorList>
    </citation>
    <scope>NUCLEOTIDE SEQUENCE</scope>
    <source>
        <strain evidence="4">CBS 10118</strain>
    </source>
</reference>
<dbReference type="PRINTS" id="PR00080">
    <property type="entry name" value="SDRFAMILY"/>
</dbReference>
<dbReference type="PROSITE" id="PS00061">
    <property type="entry name" value="ADH_SHORT"/>
    <property type="match status" value="1"/>
</dbReference>
<gene>
    <name evidence="4" type="ORF">I302_108212</name>
</gene>
<keyword evidence="5" id="KW-1185">Reference proteome</keyword>
<reference evidence="4" key="2">
    <citation type="submission" date="2024-02" db="EMBL/GenBank/DDBJ databases">
        <title>Comparative genomics of Cryptococcus and Kwoniella reveals pathogenesis evolution and contrasting modes of karyotype evolution via chromosome fusion or intercentromeric recombination.</title>
        <authorList>
            <person name="Coelho M.A."/>
            <person name="David-Palma M."/>
            <person name="Shea T."/>
            <person name="Bowers K."/>
            <person name="McGinley-Smith S."/>
            <person name="Mohammad A.W."/>
            <person name="Gnirke A."/>
            <person name="Yurkov A.M."/>
            <person name="Nowrousian M."/>
            <person name="Sun S."/>
            <person name="Cuomo C.A."/>
            <person name="Heitman J."/>
        </authorList>
    </citation>
    <scope>NUCLEOTIDE SEQUENCE</scope>
    <source>
        <strain evidence="4">CBS 10118</strain>
    </source>
</reference>
<name>A0AAJ8MCA1_9TREE</name>
<dbReference type="AlphaFoldDB" id="A0AAJ8MCA1"/>
<dbReference type="SUPFAM" id="SSF51735">
    <property type="entry name" value="NAD(P)-binding Rossmann-fold domains"/>
    <property type="match status" value="1"/>
</dbReference>